<reference evidence="1 2" key="1">
    <citation type="journal article" date="2016" name="Nat. Commun.">
        <title>Thousands of microbial genomes shed light on interconnected biogeochemical processes in an aquifer system.</title>
        <authorList>
            <person name="Anantharaman K."/>
            <person name="Brown C.T."/>
            <person name="Hug L.A."/>
            <person name="Sharon I."/>
            <person name="Castelle C.J."/>
            <person name="Probst A.J."/>
            <person name="Thomas B.C."/>
            <person name="Singh A."/>
            <person name="Wilkins M.J."/>
            <person name="Karaoz U."/>
            <person name="Brodie E.L."/>
            <person name="Williams K.H."/>
            <person name="Hubbard S.S."/>
            <person name="Banfield J.F."/>
        </authorList>
    </citation>
    <scope>NUCLEOTIDE SEQUENCE [LARGE SCALE GENOMIC DNA]</scope>
</reference>
<dbReference type="SUPFAM" id="SSF102405">
    <property type="entry name" value="MCP/YpsA-like"/>
    <property type="match status" value="1"/>
</dbReference>
<dbReference type="AlphaFoldDB" id="A0A1F6XT90"/>
<protein>
    <submittedName>
        <fullName evidence="1">Uncharacterized protein</fullName>
    </submittedName>
</protein>
<name>A0A1F6XT90_9BACT</name>
<dbReference type="InterPro" id="IPR041164">
    <property type="entry name" value="LDcluster4"/>
</dbReference>
<proteinExistence type="predicted"/>
<sequence>MDETEKHGHKKIKLCVSGAAETGHCGPDAMDKAKELGREIVRQGAVLVTGATTGFPMWSSMGAKEVGGISVGLSPAATEKEHIEVYRLPMDYMDLIIYTGFGFQMRDILLTRSSDAILLGCGRIGTIHEFTVAFEDRRPIGILEGSWDTAETFKTILERGHRENPYIIFDSDPKRLVTRVIEMVKKRKVAELDLAKK</sequence>
<dbReference type="Gene3D" id="3.40.50.450">
    <property type="match status" value="1"/>
</dbReference>
<comment type="caution">
    <text evidence="1">The sequence shown here is derived from an EMBL/GenBank/DDBJ whole genome shotgun (WGS) entry which is preliminary data.</text>
</comment>
<accession>A0A1F6XT90</accession>
<evidence type="ECO:0000313" key="1">
    <source>
        <dbReference type="EMBL" id="OGI97334.1"/>
    </source>
</evidence>
<dbReference type="Proteomes" id="UP000177195">
    <property type="component" value="Unassembled WGS sequence"/>
</dbReference>
<evidence type="ECO:0000313" key="2">
    <source>
        <dbReference type="Proteomes" id="UP000177195"/>
    </source>
</evidence>
<gene>
    <name evidence="1" type="ORF">A3I25_01685</name>
</gene>
<dbReference type="Pfam" id="PF18306">
    <property type="entry name" value="LDcluster4"/>
    <property type="match status" value="1"/>
</dbReference>
<organism evidence="1 2">
    <name type="scientific">Candidatus Nomurabacteria bacterium RIFCSPLOWO2_02_FULL_42_17</name>
    <dbReference type="NCBI Taxonomy" id="1801789"/>
    <lineage>
        <taxon>Bacteria</taxon>
        <taxon>Candidatus Nomuraibacteriota</taxon>
    </lineage>
</organism>
<dbReference type="EMBL" id="MFVN01000014">
    <property type="protein sequence ID" value="OGI97334.1"/>
    <property type="molecule type" value="Genomic_DNA"/>
</dbReference>